<feature type="non-terminal residue" evidence="1">
    <location>
        <position position="1"/>
    </location>
</feature>
<keyword evidence="2" id="KW-1185">Reference proteome</keyword>
<sequence length="92" mass="11754">MIKSMFKFILKFWFPDGKVHTVRPERDIEQRRRPKQRKQPEQSKEPKEIPRWEEPVVFDTNKRWVRDQIFDRNEFHQECVDYRNTLYRQWHH</sequence>
<gene>
    <name evidence="1" type="ORF">FL82_04542</name>
</gene>
<evidence type="ECO:0000313" key="2">
    <source>
        <dbReference type="Proteomes" id="UP000216624"/>
    </source>
</evidence>
<evidence type="ECO:0000313" key="1">
    <source>
        <dbReference type="EMBL" id="OZF99236.1"/>
    </source>
</evidence>
<protein>
    <submittedName>
        <fullName evidence="1">Uncharacterized protein</fullName>
    </submittedName>
</protein>
<dbReference type="CTD" id="9817962"/>
<reference evidence="1" key="1">
    <citation type="submission" date="2017-08" db="EMBL/GenBank/DDBJ databases">
        <authorList>
            <person name="de Groot N.N."/>
        </authorList>
    </citation>
    <scope>NUCLEOTIDE SEQUENCE [LARGE SCALE GENOMIC DNA]</scope>
    <source>
        <strain evidence="1">PX439</strain>
    </source>
</reference>
<dbReference type="EMBL" id="NMWX01000006">
    <property type="protein sequence ID" value="OZF99236.1"/>
    <property type="molecule type" value="Genomic_DNA"/>
</dbReference>
<dbReference type="KEGG" id="crq:GCK72_001722"/>
<proteinExistence type="predicted"/>
<name>A0A261AMF6_CAERE</name>
<accession>A0A261AMF6</accession>
<dbReference type="HOGENOM" id="CLU_2415393_0_0_1"/>
<comment type="caution">
    <text evidence="1">The sequence shown here is derived from an EMBL/GenBank/DDBJ whole genome shotgun (WGS) entry which is preliminary data.</text>
</comment>
<dbReference type="Proteomes" id="UP000216624">
    <property type="component" value="Unassembled WGS sequence"/>
</dbReference>
<organism evidence="1 2">
    <name type="scientific">Caenorhabditis remanei</name>
    <name type="common">Caenorhabditis vulgaris</name>
    <dbReference type="NCBI Taxonomy" id="31234"/>
    <lineage>
        <taxon>Eukaryota</taxon>
        <taxon>Metazoa</taxon>
        <taxon>Ecdysozoa</taxon>
        <taxon>Nematoda</taxon>
        <taxon>Chromadorea</taxon>
        <taxon>Rhabditida</taxon>
        <taxon>Rhabditina</taxon>
        <taxon>Rhabditomorpha</taxon>
        <taxon>Rhabditoidea</taxon>
        <taxon>Rhabditidae</taxon>
        <taxon>Peloderinae</taxon>
        <taxon>Caenorhabditis</taxon>
    </lineage>
</organism>